<protein>
    <submittedName>
        <fullName evidence="2">Uncharacterized protein</fullName>
    </submittedName>
</protein>
<comment type="caution">
    <text evidence="2">The sequence shown here is derived from an EMBL/GenBank/DDBJ whole genome shotgun (WGS) entry which is preliminary data.</text>
</comment>
<dbReference type="Proteomes" id="UP000295818">
    <property type="component" value="Unassembled WGS sequence"/>
</dbReference>
<feature type="compositionally biased region" description="Polar residues" evidence="1">
    <location>
        <begin position="128"/>
        <end position="140"/>
    </location>
</feature>
<feature type="region of interest" description="Disordered" evidence="1">
    <location>
        <begin position="184"/>
        <end position="254"/>
    </location>
</feature>
<feature type="compositionally biased region" description="Polar residues" evidence="1">
    <location>
        <begin position="43"/>
        <end position="82"/>
    </location>
</feature>
<gene>
    <name evidence="2" type="ORF">EV644_104412</name>
</gene>
<evidence type="ECO:0000313" key="2">
    <source>
        <dbReference type="EMBL" id="TCO25908.1"/>
    </source>
</evidence>
<accession>A0ABY2BNM8</accession>
<organism evidence="2 3">
    <name type="scientific">Kribbella orskensis</name>
    <dbReference type="NCBI Taxonomy" id="2512216"/>
    <lineage>
        <taxon>Bacteria</taxon>
        <taxon>Bacillati</taxon>
        <taxon>Actinomycetota</taxon>
        <taxon>Actinomycetes</taxon>
        <taxon>Propionibacteriales</taxon>
        <taxon>Kribbellaceae</taxon>
        <taxon>Kribbella</taxon>
    </lineage>
</organism>
<proteinExistence type="predicted"/>
<reference evidence="2 3" key="1">
    <citation type="journal article" date="2015" name="Stand. Genomic Sci.">
        <title>Genomic Encyclopedia of Bacterial and Archaeal Type Strains, Phase III: the genomes of soil and plant-associated and newly described type strains.</title>
        <authorList>
            <person name="Whitman W.B."/>
            <person name="Woyke T."/>
            <person name="Klenk H.P."/>
            <person name="Zhou Y."/>
            <person name="Lilburn T.G."/>
            <person name="Beck B.J."/>
            <person name="De Vos P."/>
            <person name="Vandamme P."/>
            <person name="Eisen J.A."/>
            <person name="Garrity G."/>
            <person name="Hugenholtz P."/>
            <person name="Kyrpides N.C."/>
        </authorList>
    </citation>
    <scope>NUCLEOTIDE SEQUENCE [LARGE SCALE GENOMIC DNA]</scope>
    <source>
        <strain evidence="2 3">VKM Ac-2538</strain>
    </source>
</reference>
<feature type="compositionally biased region" description="Low complexity" evidence="1">
    <location>
        <begin position="96"/>
        <end position="114"/>
    </location>
</feature>
<evidence type="ECO:0000256" key="1">
    <source>
        <dbReference type="SAM" id="MobiDB-lite"/>
    </source>
</evidence>
<sequence length="270" mass="29402">MVEFIVFIGVLIVGALIKNVGNRKADKSKPSPRAQRLIERMQARQSGAQPTQLQGQYTQPAGQGNMSPAPQRQGSGRAQSSAQLAGMLHQLLQAGKQAAGPGQYPAPGQYQPAQFQSGQYAPPPPVVWQQSHRPPQNNLPSPKGAFEQRIRELMASGNEVAAVRLLSEEQDMGIIEAQKYARSLAAPPGRPKGDQNTQESPESAPRSEPAEEETRYVGSAAFAESVFDTDPDENVWASGWVDKPEADDRTDMDELWQTVRNAGRPPQQNN</sequence>
<name>A0ABY2BNM8_9ACTN</name>
<dbReference type="RefSeq" id="WP_132188737.1">
    <property type="nucleotide sequence ID" value="NZ_SLWM01000004.1"/>
</dbReference>
<evidence type="ECO:0000313" key="3">
    <source>
        <dbReference type="Proteomes" id="UP000295818"/>
    </source>
</evidence>
<feature type="region of interest" description="Disordered" evidence="1">
    <location>
        <begin position="96"/>
        <end position="143"/>
    </location>
</feature>
<keyword evidence="3" id="KW-1185">Reference proteome</keyword>
<feature type="region of interest" description="Disordered" evidence="1">
    <location>
        <begin position="42"/>
        <end position="82"/>
    </location>
</feature>
<dbReference type="EMBL" id="SLWM01000004">
    <property type="protein sequence ID" value="TCO25908.1"/>
    <property type="molecule type" value="Genomic_DNA"/>
</dbReference>